<gene>
    <name evidence="3" type="primary">ERCC6L2_1</name>
    <name evidence="3" type="ORF">MHBO_000975</name>
</gene>
<proteinExistence type="predicted"/>
<evidence type="ECO:0000259" key="2">
    <source>
        <dbReference type="PROSITE" id="PS51194"/>
    </source>
</evidence>
<evidence type="ECO:0000256" key="1">
    <source>
        <dbReference type="ARBA" id="ARBA00022801"/>
    </source>
</evidence>
<dbReference type="PANTHER" id="PTHR45629:SF7">
    <property type="entry name" value="DNA EXCISION REPAIR PROTEIN ERCC-6-RELATED"/>
    <property type="match status" value="1"/>
</dbReference>
<dbReference type="SMART" id="SM00490">
    <property type="entry name" value="HELICc"/>
    <property type="match status" value="1"/>
</dbReference>
<evidence type="ECO:0000313" key="4">
    <source>
        <dbReference type="Proteomes" id="UP001439008"/>
    </source>
</evidence>
<dbReference type="Gene3D" id="3.40.50.300">
    <property type="entry name" value="P-loop containing nucleotide triphosphate hydrolases"/>
    <property type="match status" value="1"/>
</dbReference>
<keyword evidence="1" id="KW-0378">Hydrolase</keyword>
<dbReference type="InterPro" id="IPR049730">
    <property type="entry name" value="SNF2/RAD54-like_C"/>
</dbReference>
<evidence type="ECO:0000313" key="3">
    <source>
        <dbReference type="EMBL" id="MES1919111.1"/>
    </source>
</evidence>
<dbReference type="CDD" id="cd18793">
    <property type="entry name" value="SF2_C_SNF"/>
    <property type="match status" value="1"/>
</dbReference>
<sequence length="269" mass="31780">MLDILSSVLRREGHNFDRIDGKLDSQKRYDKVRKFNTDSTISILLISTKAGGTGLNLASANVVINFDLSWNPSHDLQAQDRCYRIGQKKDVLVYRLISVGTVEEAMYKRQIDKQQLAGSYYSEASQKRYFKQEELIGALNIFEYSPENKCETEKIIERYKSRLKDSQNSENGVVYFHSNAQIVKHEKQKIIETTTDEEKQQPKKQNSKQNWIEKLKQKLENREKLREIEKHKCLKKTKIFLEDKKEFKKRALRLKHKKCNFQPKRIDYL</sequence>
<dbReference type="Proteomes" id="UP001439008">
    <property type="component" value="Unassembled WGS sequence"/>
</dbReference>
<dbReference type="EMBL" id="JBDODL010000201">
    <property type="protein sequence ID" value="MES1919111.1"/>
    <property type="molecule type" value="Genomic_DNA"/>
</dbReference>
<dbReference type="InterPro" id="IPR050496">
    <property type="entry name" value="SNF2_RAD54_helicase_repair"/>
</dbReference>
<dbReference type="SUPFAM" id="SSF52540">
    <property type="entry name" value="P-loop containing nucleoside triphosphate hydrolases"/>
    <property type="match status" value="1"/>
</dbReference>
<dbReference type="InterPro" id="IPR027417">
    <property type="entry name" value="P-loop_NTPase"/>
</dbReference>
<name>A0ABV2AHG1_9EUKA</name>
<dbReference type="InterPro" id="IPR001650">
    <property type="entry name" value="Helicase_C-like"/>
</dbReference>
<dbReference type="PANTHER" id="PTHR45629">
    <property type="entry name" value="SNF2/RAD54 FAMILY MEMBER"/>
    <property type="match status" value="1"/>
</dbReference>
<keyword evidence="4" id="KW-1185">Reference proteome</keyword>
<organism evidence="3 4">
    <name type="scientific">Bonamia ostreae</name>
    <dbReference type="NCBI Taxonomy" id="126728"/>
    <lineage>
        <taxon>Eukaryota</taxon>
        <taxon>Sar</taxon>
        <taxon>Rhizaria</taxon>
        <taxon>Endomyxa</taxon>
        <taxon>Ascetosporea</taxon>
        <taxon>Haplosporida</taxon>
        <taxon>Bonamia</taxon>
    </lineage>
</organism>
<dbReference type="Pfam" id="PF00271">
    <property type="entry name" value="Helicase_C"/>
    <property type="match status" value="1"/>
</dbReference>
<comment type="caution">
    <text evidence="3">The sequence shown here is derived from an EMBL/GenBank/DDBJ whole genome shotgun (WGS) entry which is preliminary data.</text>
</comment>
<feature type="domain" description="Helicase C-terminal" evidence="2">
    <location>
        <begin position="1"/>
        <end position="136"/>
    </location>
</feature>
<dbReference type="PROSITE" id="PS51194">
    <property type="entry name" value="HELICASE_CTER"/>
    <property type="match status" value="1"/>
</dbReference>
<protein>
    <submittedName>
        <fullName evidence="3">DNA excision repair protein ERCC-6-like 2</fullName>
    </submittedName>
</protein>
<accession>A0ABV2AHG1</accession>
<reference evidence="3 4" key="1">
    <citation type="journal article" date="2024" name="BMC Biol.">
        <title>Comparative genomics of Ascetosporea gives new insight into the evolutionary basis for animal parasitism in Rhizaria.</title>
        <authorList>
            <person name="Hiltunen Thoren M."/>
            <person name="Onut-Brannstrom I."/>
            <person name="Alfjorden A."/>
            <person name="Peckova H."/>
            <person name="Swords F."/>
            <person name="Hooper C."/>
            <person name="Holzer A.S."/>
            <person name="Bass D."/>
            <person name="Burki F."/>
        </authorList>
    </citation>
    <scope>NUCLEOTIDE SEQUENCE [LARGE SCALE GENOMIC DNA]</scope>
    <source>
        <strain evidence="3">20-A016</strain>
    </source>
</reference>